<keyword evidence="5" id="KW-1185">Reference proteome</keyword>
<dbReference type="GO" id="GO:0005506">
    <property type="term" value="F:iron ion binding"/>
    <property type="evidence" value="ECO:0007669"/>
    <property type="project" value="InterPro"/>
</dbReference>
<reference evidence="4 5" key="1">
    <citation type="submission" date="2023-12" db="EMBL/GenBank/DDBJ databases">
        <title>A high-quality genome assembly for Dillenia turbinata (Dilleniales).</title>
        <authorList>
            <person name="Chanderbali A."/>
        </authorList>
    </citation>
    <scope>NUCLEOTIDE SEQUENCE [LARGE SCALE GENOMIC DNA]</scope>
    <source>
        <strain evidence="4">LSX21</strain>
        <tissue evidence="4">Leaf</tissue>
    </source>
</reference>
<dbReference type="GO" id="GO:0020037">
    <property type="term" value="F:heme binding"/>
    <property type="evidence" value="ECO:0007669"/>
    <property type="project" value="InterPro"/>
</dbReference>
<keyword evidence="2" id="KW-0479">Metal-binding</keyword>
<dbReference type="GO" id="GO:0004497">
    <property type="term" value="F:monooxygenase activity"/>
    <property type="evidence" value="ECO:0007669"/>
    <property type="project" value="InterPro"/>
</dbReference>
<evidence type="ECO:0000256" key="1">
    <source>
        <dbReference type="ARBA" id="ARBA00010617"/>
    </source>
</evidence>
<dbReference type="InterPro" id="IPR002401">
    <property type="entry name" value="Cyt_P450_E_grp-I"/>
</dbReference>
<name>A0AAN8UK88_9MAGN</name>
<comment type="caution">
    <text evidence="4">The sequence shown here is derived from an EMBL/GenBank/DDBJ whole genome shotgun (WGS) entry which is preliminary data.</text>
</comment>
<proteinExistence type="inferred from homology"/>
<dbReference type="Proteomes" id="UP001370490">
    <property type="component" value="Unassembled WGS sequence"/>
</dbReference>
<evidence type="ECO:0000313" key="4">
    <source>
        <dbReference type="EMBL" id="KAK6917015.1"/>
    </source>
</evidence>
<dbReference type="GO" id="GO:0016705">
    <property type="term" value="F:oxidoreductase activity, acting on paired donors, with incorporation or reduction of molecular oxygen"/>
    <property type="evidence" value="ECO:0007669"/>
    <property type="project" value="InterPro"/>
</dbReference>
<evidence type="ECO:0000256" key="2">
    <source>
        <dbReference type="ARBA" id="ARBA00022723"/>
    </source>
</evidence>
<protein>
    <submittedName>
        <fullName evidence="4">Cytochrome P450</fullName>
    </submittedName>
</protein>
<dbReference type="EMBL" id="JBAMMX010000023">
    <property type="protein sequence ID" value="KAK6917015.1"/>
    <property type="molecule type" value="Genomic_DNA"/>
</dbReference>
<dbReference type="PRINTS" id="PR00463">
    <property type="entry name" value="EP450I"/>
</dbReference>
<comment type="similarity">
    <text evidence="1">Belongs to the cytochrome P450 family.</text>
</comment>
<dbReference type="PRINTS" id="PR00385">
    <property type="entry name" value="P450"/>
</dbReference>
<dbReference type="SUPFAM" id="SSF48264">
    <property type="entry name" value="Cytochrome P450"/>
    <property type="match status" value="1"/>
</dbReference>
<dbReference type="Gene3D" id="1.10.630.10">
    <property type="entry name" value="Cytochrome P450"/>
    <property type="match status" value="1"/>
</dbReference>
<dbReference type="Pfam" id="PF00067">
    <property type="entry name" value="p450"/>
    <property type="match status" value="1"/>
</dbReference>
<sequence length="200" mass="22986">MFITISNNIICTSVLGRNYGGEKPGTRYGDVSQKIVELLTAFCFRDYFPCIHWMDKFTGLVGRLNGTFKELDAFLDQVIKEHESFKSENEQSEKDFVDILLQMRKDSKAGFNLTQEQLKGILVDMLTGGNDTISALLEWVMTELIRHPSIMKKTQEEIRGVIGNKSKIDMDDINQMEYFRCVIKESLRLHPPGPFLIPRQ</sequence>
<dbReference type="InterPro" id="IPR001128">
    <property type="entry name" value="Cyt_P450"/>
</dbReference>
<feature type="non-terminal residue" evidence="4">
    <location>
        <position position="200"/>
    </location>
</feature>
<gene>
    <name evidence="4" type="ORF">RJ641_017766</name>
</gene>
<organism evidence="4 5">
    <name type="scientific">Dillenia turbinata</name>
    <dbReference type="NCBI Taxonomy" id="194707"/>
    <lineage>
        <taxon>Eukaryota</taxon>
        <taxon>Viridiplantae</taxon>
        <taxon>Streptophyta</taxon>
        <taxon>Embryophyta</taxon>
        <taxon>Tracheophyta</taxon>
        <taxon>Spermatophyta</taxon>
        <taxon>Magnoliopsida</taxon>
        <taxon>eudicotyledons</taxon>
        <taxon>Gunneridae</taxon>
        <taxon>Pentapetalae</taxon>
        <taxon>Dilleniales</taxon>
        <taxon>Dilleniaceae</taxon>
        <taxon>Dillenia</taxon>
    </lineage>
</organism>
<evidence type="ECO:0000313" key="5">
    <source>
        <dbReference type="Proteomes" id="UP001370490"/>
    </source>
</evidence>
<keyword evidence="3" id="KW-0408">Iron</keyword>
<dbReference type="InterPro" id="IPR036396">
    <property type="entry name" value="Cyt_P450_sf"/>
</dbReference>
<evidence type="ECO:0000256" key="3">
    <source>
        <dbReference type="ARBA" id="ARBA00023004"/>
    </source>
</evidence>
<accession>A0AAN8UK88</accession>
<dbReference type="PANTHER" id="PTHR47955:SF15">
    <property type="entry name" value="CYTOCHROME P450 71A2-LIKE"/>
    <property type="match status" value="1"/>
</dbReference>
<dbReference type="PANTHER" id="PTHR47955">
    <property type="entry name" value="CYTOCHROME P450 FAMILY 71 PROTEIN"/>
    <property type="match status" value="1"/>
</dbReference>
<dbReference type="AlphaFoldDB" id="A0AAN8UK88"/>